<proteinExistence type="predicted"/>
<organism evidence="1 2">
    <name type="scientific">Mycolicibacterium peregrinum</name>
    <name type="common">Mycobacterium peregrinum</name>
    <dbReference type="NCBI Taxonomy" id="43304"/>
    <lineage>
        <taxon>Bacteria</taxon>
        <taxon>Bacillati</taxon>
        <taxon>Actinomycetota</taxon>
        <taxon>Actinomycetes</taxon>
        <taxon>Mycobacteriales</taxon>
        <taxon>Mycobacteriaceae</taxon>
        <taxon>Mycolicibacterium</taxon>
    </lineage>
</organism>
<dbReference type="AlphaFoldDB" id="A0A4Z0HV61"/>
<protein>
    <submittedName>
        <fullName evidence="1">Uncharacterized protein</fullName>
    </submittedName>
</protein>
<sequence>MCGGSPPRFGSGASHWGDPVGGPEVLSFHEQRDTLASLLARELPASGSTRFADRRGRRRFR</sequence>
<dbReference type="EMBL" id="RWKA01000001">
    <property type="protein sequence ID" value="TGB47819.1"/>
    <property type="molecule type" value="Genomic_DNA"/>
</dbReference>
<evidence type="ECO:0000313" key="1">
    <source>
        <dbReference type="EMBL" id="TGB47819.1"/>
    </source>
</evidence>
<name>A0A4Z0HV61_MYCPR</name>
<keyword evidence="2" id="KW-1185">Reference proteome</keyword>
<dbReference type="Proteomes" id="UP000297792">
    <property type="component" value="Unassembled WGS sequence"/>
</dbReference>
<accession>A0A4Z0HV61</accession>
<comment type="caution">
    <text evidence="1">The sequence shown here is derived from an EMBL/GenBank/DDBJ whole genome shotgun (WGS) entry which is preliminary data.</text>
</comment>
<reference evidence="1 2" key="1">
    <citation type="submission" date="2018-12" db="EMBL/GenBank/DDBJ databases">
        <title>Draft genome sequences of Mycolicibacterium peregrinum isolated from a pig with lymphadenitis and from soil on the same Japanese pig farm.</title>
        <authorList>
            <person name="Komatsu T."/>
            <person name="Ohya K."/>
            <person name="Sawai K."/>
            <person name="Odoi J.O."/>
            <person name="Otsu K."/>
            <person name="Ota A."/>
            <person name="Ito T."/>
            <person name="Kawai M."/>
            <person name="Maruyama F."/>
        </authorList>
    </citation>
    <scope>NUCLEOTIDE SEQUENCE [LARGE SCALE GENOMIC DNA]</scope>
    <source>
        <strain evidence="1 2">138</strain>
    </source>
</reference>
<gene>
    <name evidence="1" type="ORF">EJD98_02650</name>
</gene>
<evidence type="ECO:0000313" key="2">
    <source>
        <dbReference type="Proteomes" id="UP000297792"/>
    </source>
</evidence>